<dbReference type="Proteomes" id="UP000034371">
    <property type="component" value="Unassembled WGS sequence"/>
</dbReference>
<dbReference type="AlphaFoldDB" id="A0A0G0X2W0"/>
<dbReference type="InterPro" id="IPR003697">
    <property type="entry name" value="Maf-like"/>
</dbReference>
<dbReference type="SUPFAM" id="SSF52972">
    <property type="entry name" value="ITPase-like"/>
    <property type="match status" value="1"/>
</dbReference>
<organism evidence="3 4">
    <name type="scientific">Candidatus Roizmanbacteria bacterium GW2011_GWC2_41_7</name>
    <dbReference type="NCBI Taxonomy" id="1618487"/>
    <lineage>
        <taxon>Bacteria</taxon>
        <taxon>Candidatus Roizmaniibacteriota</taxon>
    </lineage>
</organism>
<evidence type="ECO:0000313" key="4">
    <source>
        <dbReference type="Proteomes" id="UP000034371"/>
    </source>
</evidence>
<sequence length="93" mass="10483">MRQIILASSSPRRKQILSKVTDNFLVDSSKYEEVRGTITDPHSLVKIHAEGKARDVAKKYKDALIIGADSVVYINHEILEKPFSEQEAKEMLG</sequence>
<comment type="cofactor">
    <cofactor evidence="1">
        <name>a divalent metal cation</name>
        <dbReference type="ChEBI" id="CHEBI:60240"/>
    </cofactor>
</comment>
<reference evidence="3 4" key="1">
    <citation type="journal article" date="2015" name="Nature">
        <title>rRNA introns, odd ribosomes, and small enigmatic genomes across a large radiation of phyla.</title>
        <authorList>
            <person name="Brown C.T."/>
            <person name="Hug L.A."/>
            <person name="Thomas B.C."/>
            <person name="Sharon I."/>
            <person name="Castelle C.J."/>
            <person name="Singh A."/>
            <person name="Wilkins M.J."/>
            <person name="Williams K.H."/>
            <person name="Banfield J.F."/>
        </authorList>
    </citation>
    <scope>NUCLEOTIDE SEQUENCE [LARGE SCALE GENOMIC DNA]</scope>
</reference>
<dbReference type="InterPro" id="IPR029001">
    <property type="entry name" value="ITPase-like_fam"/>
</dbReference>
<dbReference type="PANTHER" id="PTHR43213:SF5">
    <property type="entry name" value="BIFUNCTIONAL DTTP_UTP PYROPHOSPHATASE_METHYLTRANSFERASE PROTEIN-RELATED"/>
    <property type="match status" value="1"/>
</dbReference>
<evidence type="ECO:0000256" key="1">
    <source>
        <dbReference type="ARBA" id="ARBA00001968"/>
    </source>
</evidence>
<dbReference type="Pfam" id="PF02545">
    <property type="entry name" value="Maf"/>
    <property type="match status" value="1"/>
</dbReference>
<name>A0A0G0X2W0_9BACT</name>
<evidence type="ECO:0000256" key="2">
    <source>
        <dbReference type="ARBA" id="ARBA00022801"/>
    </source>
</evidence>
<feature type="non-terminal residue" evidence="3">
    <location>
        <position position="93"/>
    </location>
</feature>
<comment type="caution">
    <text evidence="3">The sequence shown here is derived from an EMBL/GenBank/DDBJ whole genome shotgun (WGS) entry which is preliminary data.</text>
</comment>
<dbReference type="EMBL" id="LCBY01000086">
    <property type="protein sequence ID" value="KKS19374.1"/>
    <property type="molecule type" value="Genomic_DNA"/>
</dbReference>
<protein>
    <submittedName>
        <fullName evidence="3">Septum formation inhibitor Maf</fullName>
    </submittedName>
</protein>
<proteinExistence type="predicted"/>
<keyword evidence="2" id="KW-0378">Hydrolase</keyword>
<dbReference type="Gene3D" id="3.90.950.10">
    <property type="match status" value="1"/>
</dbReference>
<accession>A0A0G0X2W0</accession>
<dbReference type="PANTHER" id="PTHR43213">
    <property type="entry name" value="BIFUNCTIONAL DTTP/UTP PYROPHOSPHATASE/METHYLTRANSFERASE PROTEIN-RELATED"/>
    <property type="match status" value="1"/>
</dbReference>
<gene>
    <name evidence="3" type="ORF">UU78_C0086G0001</name>
</gene>
<evidence type="ECO:0000313" key="3">
    <source>
        <dbReference type="EMBL" id="KKS19374.1"/>
    </source>
</evidence>
<dbReference type="GO" id="GO:0047429">
    <property type="term" value="F:nucleoside triphosphate diphosphatase activity"/>
    <property type="evidence" value="ECO:0007669"/>
    <property type="project" value="InterPro"/>
</dbReference>